<dbReference type="InterPro" id="IPR004117">
    <property type="entry name" value="7tm6_olfct_rcpt"/>
</dbReference>
<keyword evidence="7 10" id="KW-0472">Membrane</keyword>
<dbReference type="PANTHER" id="PTHR21137">
    <property type="entry name" value="ODORANT RECEPTOR"/>
    <property type="match status" value="1"/>
</dbReference>
<evidence type="ECO:0000256" key="10">
    <source>
        <dbReference type="RuleBase" id="RU351113"/>
    </source>
</evidence>
<evidence type="ECO:0000256" key="9">
    <source>
        <dbReference type="ARBA" id="ARBA00023224"/>
    </source>
</evidence>
<keyword evidence="3 10" id="KW-0716">Sensory transduction</keyword>
<feature type="transmembrane region" description="Helical" evidence="10">
    <location>
        <begin position="83"/>
        <end position="103"/>
    </location>
</feature>
<evidence type="ECO:0000313" key="11">
    <source>
        <dbReference type="EMBL" id="KAF2880216.1"/>
    </source>
</evidence>
<proteinExistence type="inferred from homology"/>
<dbReference type="GO" id="GO:0004984">
    <property type="term" value="F:olfactory receptor activity"/>
    <property type="evidence" value="ECO:0007669"/>
    <property type="project" value="InterPro"/>
</dbReference>
<evidence type="ECO:0000256" key="4">
    <source>
        <dbReference type="ARBA" id="ARBA00022692"/>
    </source>
</evidence>
<dbReference type="GO" id="GO:0007165">
    <property type="term" value="P:signal transduction"/>
    <property type="evidence" value="ECO:0007669"/>
    <property type="project" value="UniProtKB-KW"/>
</dbReference>
<evidence type="ECO:0000256" key="2">
    <source>
        <dbReference type="ARBA" id="ARBA00022475"/>
    </source>
</evidence>
<protein>
    <recommendedName>
        <fullName evidence="10">Odorant receptor</fullName>
    </recommendedName>
</protein>
<organism evidence="11 12">
    <name type="scientific">Ignelater luminosus</name>
    <name type="common">Cucubano</name>
    <name type="synonym">Pyrophorus luminosus</name>
    <dbReference type="NCBI Taxonomy" id="2038154"/>
    <lineage>
        <taxon>Eukaryota</taxon>
        <taxon>Metazoa</taxon>
        <taxon>Ecdysozoa</taxon>
        <taxon>Arthropoda</taxon>
        <taxon>Hexapoda</taxon>
        <taxon>Insecta</taxon>
        <taxon>Pterygota</taxon>
        <taxon>Neoptera</taxon>
        <taxon>Endopterygota</taxon>
        <taxon>Coleoptera</taxon>
        <taxon>Polyphaga</taxon>
        <taxon>Elateriformia</taxon>
        <taxon>Elateroidea</taxon>
        <taxon>Elateridae</taxon>
        <taxon>Agrypninae</taxon>
        <taxon>Pyrophorini</taxon>
        <taxon>Ignelater</taxon>
    </lineage>
</organism>
<keyword evidence="6 10" id="KW-1133">Transmembrane helix</keyword>
<gene>
    <name evidence="11" type="ORF">ILUMI_25952</name>
</gene>
<feature type="transmembrane region" description="Helical" evidence="10">
    <location>
        <begin position="343"/>
        <end position="365"/>
    </location>
</feature>
<evidence type="ECO:0000256" key="8">
    <source>
        <dbReference type="ARBA" id="ARBA00023170"/>
    </source>
</evidence>
<dbReference type="AlphaFoldDB" id="A0A8K0FZ55"/>
<comment type="caution">
    <text evidence="10">Lacks conserved residue(s) required for the propagation of feature annotation.</text>
</comment>
<keyword evidence="4 10" id="KW-0812">Transmembrane</keyword>
<comment type="subcellular location">
    <subcellularLocation>
        <location evidence="1 10">Cell membrane</location>
        <topology evidence="1 10">Multi-pass membrane protein</topology>
    </subcellularLocation>
</comment>
<evidence type="ECO:0000256" key="7">
    <source>
        <dbReference type="ARBA" id="ARBA00023136"/>
    </source>
</evidence>
<evidence type="ECO:0000313" key="12">
    <source>
        <dbReference type="Proteomes" id="UP000801492"/>
    </source>
</evidence>
<keyword evidence="5 10" id="KW-0552">Olfaction</keyword>
<evidence type="ECO:0000256" key="6">
    <source>
        <dbReference type="ARBA" id="ARBA00022989"/>
    </source>
</evidence>
<name>A0A8K0FZ55_IGNLU</name>
<dbReference type="GO" id="GO:0005549">
    <property type="term" value="F:odorant binding"/>
    <property type="evidence" value="ECO:0007669"/>
    <property type="project" value="InterPro"/>
</dbReference>
<feature type="transmembrane region" description="Helical" evidence="10">
    <location>
        <begin position="159"/>
        <end position="179"/>
    </location>
</feature>
<keyword evidence="9 10" id="KW-0807">Transducer</keyword>
<sequence>MELLAFRFTYHRLDELMKNISVGGTHTLAAIKIFVWYRNRKVILTMMKTLQEKATAYEAIDDFEPTKLVNEEKSVKDFTTRMFLFLGASVSVTAYVAAMWALLTDYERYEKITIMPDNSTSYRYTQKLPYYMQMPFVYYSSKSRFAISLIYNCFPSFHFAWIIIGIDTIFTSLVSYTSAHLQILQGAFRTIRPRCLCKLGMSTIPVLHDSEELSKTMMQEMTNCVTHLQLIFRTCEQIENIFTYLTLIQVLSSQILICACLYMVSAIPITSKAFATELIYLIAIEMQIGLYCFFGNRVTLTGENIPLALYEGDWLSSNKSFKKSMLITMTRMRRPIYLTMGKFSPLTLATFVTIGRASYSFFAVIKNK</sequence>
<keyword evidence="12" id="KW-1185">Reference proteome</keyword>
<dbReference type="OrthoDB" id="8191658at2759"/>
<feature type="transmembrane region" description="Helical" evidence="10">
    <location>
        <begin position="20"/>
        <end position="37"/>
    </location>
</feature>
<feature type="transmembrane region" description="Helical" evidence="10">
    <location>
        <begin position="241"/>
        <end position="267"/>
    </location>
</feature>
<dbReference type="Proteomes" id="UP000801492">
    <property type="component" value="Unassembled WGS sequence"/>
</dbReference>
<evidence type="ECO:0000256" key="3">
    <source>
        <dbReference type="ARBA" id="ARBA00022606"/>
    </source>
</evidence>
<dbReference type="EMBL" id="VTPC01091007">
    <property type="protein sequence ID" value="KAF2880216.1"/>
    <property type="molecule type" value="Genomic_DNA"/>
</dbReference>
<accession>A0A8K0FZ55</accession>
<evidence type="ECO:0000256" key="5">
    <source>
        <dbReference type="ARBA" id="ARBA00022725"/>
    </source>
</evidence>
<evidence type="ECO:0000256" key="1">
    <source>
        <dbReference type="ARBA" id="ARBA00004651"/>
    </source>
</evidence>
<comment type="similarity">
    <text evidence="10">Belongs to the insect chemoreceptor superfamily. Heteromeric odorant receptor channel (TC 1.A.69) family.</text>
</comment>
<feature type="transmembrane region" description="Helical" evidence="10">
    <location>
        <begin position="273"/>
        <end position="294"/>
    </location>
</feature>
<reference evidence="11" key="1">
    <citation type="submission" date="2019-08" db="EMBL/GenBank/DDBJ databases">
        <title>The genome of the North American firefly Photinus pyralis.</title>
        <authorList>
            <consortium name="Photinus pyralis genome working group"/>
            <person name="Fallon T.R."/>
            <person name="Sander Lower S.E."/>
            <person name="Weng J.-K."/>
        </authorList>
    </citation>
    <scope>NUCLEOTIDE SEQUENCE</scope>
    <source>
        <strain evidence="11">TRF0915ILg1</strain>
        <tissue evidence="11">Whole body</tissue>
    </source>
</reference>
<keyword evidence="8 10" id="KW-0675">Receptor</keyword>
<dbReference type="Pfam" id="PF02949">
    <property type="entry name" value="7tm_6"/>
    <property type="match status" value="1"/>
</dbReference>
<dbReference type="GO" id="GO:0005886">
    <property type="term" value="C:plasma membrane"/>
    <property type="evidence" value="ECO:0007669"/>
    <property type="project" value="UniProtKB-SubCell"/>
</dbReference>
<comment type="caution">
    <text evidence="11">The sequence shown here is derived from an EMBL/GenBank/DDBJ whole genome shotgun (WGS) entry which is preliminary data.</text>
</comment>
<keyword evidence="2" id="KW-1003">Cell membrane</keyword>
<dbReference type="PANTHER" id="PTHR21137:SF35">
    <property type="entry name" value="ODORANT RECEPTOR 19A-RELATED"/>
    <property type="match status" value="1"/>
</dbReference>